<evidence type="ECO:0000256" key="2">
    <source>
        <dbReference type="ARBA" id="ARBA00004804"/>
    </source>
</evidence>
<dbReference type="PANTHER" id="PTHR21091:SF169">
    <property type="entry name" value="UROPORPHYRINOGEN DECARBOXYLASE"/>
    <property type="match status" value="1"/>
</dbReference>
<evidence type="ECO:0000256" key="11">
    <source>
        <dbReference type="RuleBase" id="RU000554"/>
    </source>
</evidence>
<evidence type="ECO:0000259" key="14">
    <source>
        <dbReference type="PROSITE" id="PS00907"/>
    </source>
</evidence>
<dbReference type="PROSITE" id="PS00906">
    <property type="entry name" value="UROD_1"/>
    <property type="match status" value="1"/>
</dbReference>
<dbReference type="Pfam" id="PF01208">
    <property type="entry name" value="URO-D"/>
    <property type="match status" value="1"/>
</dbReference>
<comment type="catalytic activity">
    <reaction evidence="10 11">
        <text>uroporphyrinogen III + 4 H(+) = coproporphyrinogen III + 4 CO2</text>
        <dbReference type="Rhea" id="RHEA:19865"/>
        <dbReference type="ChEBI" id="CHEBI:15378"/>
        <dbReference type="ChEBI" id="CHEBI:16526"/>
        <dbReference type="ChEBI" id="CHEBI:57308"/>
        <dbReference type="ChEBI" id="CHEBI:57309"/>
        <dbReference type="EC" id="4.1.1.37"/>
    </reaction>
</comment>
<feature type="domain" description="Uroporphyrinogen decarboxylase (URO-D)" evidence="13">
    <location>
        <begin position="18"/>
        <end position="27"/>
    </location>
</feature>
<dbReference type="GO" id="GO:0004853">
    <property type="term" value="F:uroporphyrinogen decarboxylase activity"/>
    <property type="evidence" value="ECO:0007669"/>
    <property type="project" value="UniProtKB-UniRule"/>
</dbReference>
<evidence type="ECO:0000256" key="7">
    <source>
        <dbReference type="ARBA" id="ARBA00022793"/>
    </source>
</evidence>
<feature type="binding site" evidence="10">
    <location>
        <position position="203"/>
    </location>
    <ligand>
        <name>substrate</name>
    </ligand>
</feature>
<dbReference type="InterPro" id="IPR000257">
    <property type="entry name" value="Uroporphyrinogen_deCOase"/>
</dbReference>
<comment type="similarity">
    <text evidence="3 10 12">Belongs to the uroporphyrinogen decarboxylase family.</text>
</comment>
<feature type="binding site" evidence="10">
    <location>
        <begin position="23"/>
        <end position="27"/>
    </location>
    <ligand>
        <name>substrate</name>
    </ligand>
</feature>
<feature type="binding site" evidence="10">
    <location>
        <position position="317"/>
    </location>
    <ligand>
        <name>substrate</name>
    </ligand>
</feature>
<feature type="binding site" evidence="10">
    <location>
        <position position="148"/>
    </location>
    <ligand>
        <name>substrate</name>
    </ligand>
</feature>
<gene>
    <name evidence="10" type="primary">hemE</name>
    <name evidence="15" type="ORF">BE08_19750</name>
</gene>
<comment type="subunit">
    <text evidence="4 10">Homodimer.</text>
</comment>
<dbReference type="GO" id="GO:0005829">
    <property type="term" value="C:cytosol"/>
    <property type="evidence" value="ECO:0007669"/>
    <property type="project" value="UniProtKB-SubCell"/>
</dbReference>
<dbReference type="PROSITE" id="PS00907">
    <property type="entry name" value="UROD_2"/>
    <property type="match status" value="1"/>
</dbReference>
<dbReference type="FunFam" id="3.20.20.210:FF:000008">
    <property type="entry name" value="Uroporphyrinogen decarboxylase"/>
    <property type="match status" value="1"/>
</dbReference>
<evidence type="ECO:0000313" key="15">
    <source>
        <dbReference type="EMBL" id="KYF51843.1"/>
    </source>
</evidence>
<feature type="binding site" evidence="10">
    <location>
        <position position="71"/>
    </location>
    <ligand>
        <name>substrate</name>
    </ligand>
</feature>
<dbReference type="Proteomes" id="UP000075420">
    <property type="component" value="Unassembled WGS sequence"/>
</dbReference>
<dbReference type="UniPathway" id="UPA00251">
    <property type="reaction ID" value="UER00321"/>
</dbReference>
<feature type="domain" description="Uroporphyrinogen decarboxylase (URO-D)" evidence="14">
    <location>
        <begin position="136"/>
        <end position="152"/>
    </location>
</feature>
<evidence type="ECO:0000313" key="16">
    <source>
        <dbReference type="Proteomes" id="UP000075420"/>
    </source>
</evidence>
<evidence type="ECO:0000256" key="5">
    <source>
        <dbReference type="ARBA" id="ARBA00012288"/>
    </source>
</evidence>
<evidence type="ECO:0000256" key="8">
    <source>
        <dbReference type="ARBA" id="ARBA00023239"/>
    </source>
</evidence>
<evidence type="ECO:0000259" key="13">
    <source>
        <dbReference type="PROSITE" id="PS00906"/>
    </source>
</evidence>
<reference evidence="15 16" key="1">
    <citation type="submission" date="2014-02" db="EMBL/GenBank/DDBJ databases">
        <title>The small core and large imbalanced accessory genome model reveals a collaborative survival strategy of Sorangium cellulosum strains in nature.</title>
        <authorList>
            <person name="Han K."/>
            <person name="Peng R."/>
            <person name="Blom J."/>
            <person name="Li Y.-Z."/>
        </authorList>
    </citation>
    <scope>NUCLEOTIDE SEQUENCE [LARGE SCALE GENOMIC DNA]</scope>
    <source>
        <strain evidence="15 16">So0157-25</strain>
    </source>
</reference>
<dbReference type="EC" id="4.1.1.37" evidence="5 10"/>
<feature type="site" description="Transition state stabilizer" evidence="10">
    <location>
        <position position="71"/>
    </location>
</feature>
<organism evidence="15 16">
    <name type="scientific">Sorangium cellulosum</name>
    <name type="common">Polyangium cellulosum</name>
    <dbReference type="NCBI Taxonomy" id="56"/>
    <lineage>
        <taxon>Bacteria</taxon>
        <taxon>Pseudomonadati</taxon>
        <taxon>Myxococcota</taxon>
        <taxon>Polyangia</taxon>
        <taxon>Polyangiales</taxon>
        <taxon>Polyangiaceae</taxon>
        <taxon>Sorangium</taxon>
    </lineage>
</organism>
<keyword evidence="9 10" id="KW-0627">Porphyrin biosynthesis</keyword>
<dbReference type="InterPro" id="IPR006361">
    <property type="entry name" value="Uroporphyrinogen_deCO2ase_HemE"/>
</dbReference>
<dbReference type="SUPFAM" id="SSF51726">
    <property type="entry name" value="UROD/MetE-like"/>
    <property type="match status" value="1"/>
</dbReference>
<evidence type="ECO:0000256" key="10">
    <source>
        <dbReference type="HAMAP-Rule" id="MF_00218"/>
    </source>
</evidence>
<keyword evidence="7 10" id="KW-0210">Decarboxylase</keyword>
<evidence type="ECO:0000256" key="1">
    <source>
        <dbReference type="ARBA" id="ARBA00004514"/>
    </source>
</evidence>
<keyword evidence="6 10" id="KW-0963">Cytoplasm</keyword>
<dbReference type="HAMAP" id="MF_00218">
    <property type="entry name" value="URO_D"/>
    <property type="match status" value="1"/>
</dbReference>
<sequence>MHDRFLRACRREPTDVTPVWFMRQAGRYMAEYRELRKKHTLLEICKTPELALEVTLQPLRLGMDAAILFADILLPLEPMGAPFEFAKGEGPVIHEPVRDRAGIERLRVFEPEEGLGHVLEAVRLIRRELDGKTPLIGFAGAPFTMASYLVEGGKSSDYRLTKQLMWSDPEAWSALMGKISEVVRRLLRAQVAAGAQAVQLFDSWVGSLSIDDYREHVQPHVRYILRDLEATGVPVIHFGTNTGALLEAQRDAGGTVIGVDWRTPLDRAWERIGHDRAVQGNLDPLLLCAPREVAVRRARAVLAEAGGRPGHIFNLGHGIIPETPVDTVKAVIDLVHSIPRSSLQAGADR</sequence>
<dbReference type="NCBIfam" id="TIGR01464">
    <property type="entry name" value="hemE"/>
    <property type="match status" value="1"/>
</dbReference>
<accession>A0A150P853</accession>
<comment type="pathway">
    <text evidence="2 10 11">Porphyrin-containing compound metabolism; protoporphyrin-IX biosynthesis; coproporphyrinogen-III from 5-aminolevulinate: step 4/4.</text>
</comment>
<keyword evidence="8 10" id="KW-0456">Lyase</keyword>
<dbReference type="AlphaFoldDB" id="A0A150P853"/>
<dbReference type="PANTHER" id="PTHR21091">
    <property type="entry name" value="METHYLTETRAHYDROFOLATE:HOMOCYSTEINE METHYLTRANSFERASE RELATED"/>
    <property type="match status" value="1"/>
</dbReference>
<evidence type="ECO:0000256" key="3">
    <source>
        <dbReference type="ARBA" id="ARBA00009935"/>
    </source>
</evidence>
<dbReference type="EMBL" id="JELY01002694">
    <property type="protein sequence ID" value="KYF51843.1"/>
    <property type="molecule type" value="Genomic_DNA"/>
</dbReference>
<comment type="function">
    <text evidence="10">Catalyzes the decarboxylation of four acetate groups of uroporphyrinogen-III to yield coproporphyrinogen-III.</text>
</comment>
<evidence type="ECO:0000256" key="9">
    <source>
        <dbReference type="ARBA" id="ARBA00023244"/>
    </source>
</evidence>
<dbReference type="CDD" id="cd00717">
    <property type="entry name" value="URO-D"/>
    <property type="match status" value="1"/>
</dbReference>
<name>A0A150P853_SORCE</name>
<comment type="subcellular location">
    <subcellularLocation>
        <location evidence="1">Cytoplasm</location>
        <location evidence="1">Cytosol</location>
    </subcellularLocation>
</comment>
<proteinExistence type="inferred from homology"/>
<evidence type="ECO:0000256" key="4">
    <source>
        <dbReference type="ARBA" id="ARBA00011738"/>
    </source>
</evidence>
<comment type="caution">
    <text evidence="15">The sequence shown here is derived from an EMBL/GenBank/DDBJ whole genome shotgun (WGS) entry which is preliminary data.</text>
</comment>
<comment type="caution">
    <text evidence="10">Lacks conserved residue(s) required for the propagation of feature annotation.</text>
</comment>
<evidence type="ECO:0000256" key="12">
    <source>
        <dbReference type="RuleBase" id="RU004169"/>
    </source>
</evidence>
<dbReference type="GO" id="GO:0006782">
    <property type="term" value="P:protoporphyrinogen IX biosynthetic process"/>
    <property type="evidence" value="ECO:0007669"/>
    <property type="project" value="UniProtKB-UniRule"/>
</dbReference>
<dbReference type="InterPro" id="IPR038071">
    <property type="entry name" value="UROD/MetE-like_sf"/>
</dbReference>
<protein>
    <recommendedName>
        <fullName evidence="5 10">Uroporphyrinogen decarboxylase</fullName>
        <shortName evidence="10">UPD</shortName>
        <shortName evidence="10">URO-D</shortName>
        <ecNumber evidence="5 10">4.1.1.37</ecNumber>
    </recommendedName>
</protein>
<evidence type="ECO:0000256" key="6">
    <source>
        <dbReference type="ARBA" id="ARBA00022490"/>
    </source>
</evidence>
<dbReference type="Gene3D" id="3.20.20.210">
    <property type="match status" value="1"/>
</dbReference>